<dbReference type="Ensembl" id="ENSSVLT00005021760.1">
    <property type="protein sequence ID" value="ENSSVLP00005019522.1"/>
    <property type="gene ID" value="ENSSVLG00005015655.1"/>
</dbReference>
<evidence type="ECO:0000313" key="2">
    <source>
        <dbReference type="Ensembl" id="ENSSVLP00005019522.1"/>
    </source>
</evidence>
<proteinExistence type="predicted"/>
<protein>
    <submittedName>
        <fullName evidence="2">Uncharacterized protein</fullName>
    </submittedName>
</protein>
<dbReference type="Proteomes" id="UP000694564">
    <property type="component" value="Chromosome X"/>
</dbReference>
<dbReference type="AlphaFoldDB" id="A0A8D2D3W8"/>
<keyword evidence="3" id="KW-1185">Reference proteome</keyword>
<accession>A0A8D2D3W8</accession>
<name>A0A8D2D3W8_SCIVU</name>
<organism evidence="2 3">
    <name type="scientific">Sciurus vulgaris</name>
    <name type="common">Eurasian red squirrel</name>
    <dbReference type="NCBI Taxonomy" id="55149"/>
    <lineage>
        <taxon>Eukaryota</taxon>
        <taxon>Metazoa</taxon>
        <taxon>Chordata</taxon>
        <taxon>Craniata</taxon>
        <taxon>Vertebrata</taxon>
        <taxon>Euteleostomi</taxon>
        <taxon>Mammalia</taxon>
        <taxon>Eutheria</taxon>
        <taxon>Euarchontoglires</taxon>
        <taxon>Glires</taxon>
        <taxon>Rodentia</taxon>
        <taxon>Sciuromorpha</taxon>
        <taxon>Sciuridae</taxon>
        <taxon>Sciurinae</taxon>
        <taxon>Sciurini</taxon>
        <taxon>Sciurus</taxon>
    </lineage>
</organism>
<reference evidence="2" key="2">
    <citation type="submission" date="2025-09" db="UniProtKB">
        <authorList>
            <consortium name="Ensembl"/>
        </authorList>
    </citation>
    <scope>IDENTIFICATION</scope>
</reference>
<sequence length="74" mass="8211">MIFTPFLPPADLTANGPHKASGKQVPYENMQSPSNGPGCPRDPALARRPWKSQFHRLLAFVTTSFRGGYQILQN</sequence>
<dbReference type="GeneTree" id="ENSGT00410000029400"/>
<reference evidence="2" key="1">
    <citation type="submission" date="2025-08" db="UniProtKB">
        <authorList>
            <consortium name="Ensembl"/>
        </authorList>
    </citation>
    <scope>IDENTIFICATION</scope>
</reference>
<evidence type="ECO:0000256" key="1">
    <source>
        <dbReference type="SAM" id="MobiDB-lite"/>
    </source>
</evidence>
<feature type="region of interest" description="Disordered" evidence="1">
    <location>
        <begin position="11"/>
        <end position="46"/>
    </location>
</feature>
<evidence type="ECO:0000313" key="3">
    <source>
        <dbReference type="Proteomes" id="UP000694564"/>
    </source>
</evidence>